<accession>A0A0F5YK58</accession>
<dbReference type="AlphaFoldDB" id="A0A0F5YK58"/>
<gene>
    <name evidence="1" type="ORF">WN50_04020</name>
</gene>
<protein>
    <submittedName>
        <fullName evidence="1">Uncharacterized protein</fullName>
    </submittedName>
</protein>
<organism evidence="1 2">
    <name type="scientific">Limnoraphis robusta CS-951</name>
    <dbReference type="NCBI Taxonomy" id="1637645"/>
    <lineage>
        <taxon>Bacteria</taxon>
        <taxon>Bacillati</taxon>
        <taxon>Cyanobacteriota</taxon>
        <taxon>Cyanophyceae</taxon>
        <taxon>Oscillatoriophycideae</taxon>
        <taxon>Oscillatoriales</taxon>
        <taxon>Sirenicapillariaceae</taxon>
        <taxon>Limnoraphis</taxon>
    </lineage>
</organism>
<dbReference type="RefSeq" id="WP_046277218.1">
    <property type="nucleotide sequence ID" value="NZ_LATL02000181.1"/>
</dbReference>
<dbReference type="Proteomes" id="UP000033607">
    <property type="component" value="Unassembled WGS sequence"/>
</dbReference>
<evidence type="ECO:0000313" key="1">
    <source>
        <dbReference type="EMBL" id="KKD39309.1"/>
    </source>
</evidence>
<dbReference type="EMBL" id="LATL02000181">
    <property type="protein sequence ID" value="KKD39309.1"/>
    <property type="molecule type" value="Genomic_DNA"/>
</dbReference>
<comment type="caution">
    <text evidence="1">The sequence shown here is derived from an EMBL/GenBank/DDBJ whole genome shotgun (WGS) entry which is preliminary data.</text>
</comment>
<dbReference type="OrthoDB" id="573397at2"/>
<sequence>MSFVGYQNISSVELKELLTQNANSNSYYFLRWVDKVSGIVEELPLDFHQNPSPEGQMFNSELELRWKRKGSGFEVLLLTEGDSLPGKWKTIEEDCEWETEVRKACLYQPTVTRFPNRFKYPDNFKIAQRYFKNKKTSTVHFIALTIQEE</sequence>
<reference evidence="1 2" key="1">
    <citation type="submission" date="2015-06" db="EMBL/GenBank/DDBJ databases">
        <title>Draft genome assembly of filamentous brackish cyanobacterium Limnoraphis robusta strain CS-951.</title>
        <authorList>
            <person name="Willis A."/>
            <person name="Parks M."/>
            <person name="Burford M.A."/>
        </authorList>
    </citation>
    <scope>NUCLEOTIDE SEQUENCE [LARGE SCALE GENOMIC DNA]</scope>
    <source>
        <strain evidence="1 2">CS-951</strain>
    </source>
</reference>
<name>A0A0F5YK58_9CYAN</name>
<proteinExistence type="predicted"/>
<evidence type="ECO:0000313" key="2">
    <source>
        <dbReference type="Proteomes" id="UP000033607"/>
    </source>
</evidence>